<feature type="transmembrane region" description="Helical" evidence="2">
    <location>
        <begin position="39"/>
        <end position="61"/>
    </location>
</feature>
<gene>
    <name evidence="3" type="ORF">GIL414_LOCUS23935</name>
</gene>
<accession>A0A8S2SXJ7</accession>
<dbReference type="PANTHER" id="PTHR19444">
    <property type="entry name" value="UNC-93 RELATED"/>
    <property type="match status" value="1"/>
</dbReference>
<evidence type="ECO:0000256" key="2">
    <source>
        <dbReference type="SAM" id="Phobius"/>
    </source>
</evidence>
<keyword evidence="2" id="KW-0812">Transmembrane</keyword>
<reference evidence="3" key="1">
    <citation type="submission" date="2021-02" db="EMBL/GenBank/DDBJ databases">
        <authorList>
            <person name="Nowell W R."/>
        </authorList>
    </citation>
    <scope>NUCLEOTIDE SEQUENCE</scope>
</reference>
<dbReference type="Proteomes" id="UP000681720">
    <property type="component" value="Unassembled WGS sequence"/>
</dbReference>
<proteinExistence type="inferred from homology"/>
<evidence type="ECO:0000256" key="1">
    <source>
        <dbReference type="ARBA" id="ARBA00009172"/>
    </source>
</evidence>
<evidence type="ECO:0000313" key="3">
    <source>
        <dbReference type="EMBL" id="CAF4256858.1"/>
    </source>
</evidence>
<feature type="non-terminal residue" evidence="3">
    <location>
        <position position="98"/>
    </location>
</feature>
<evidence type="ECO:0000313" key="4">
    <source>
        <dbReference type="Proteomes" id="UP000681720"/>
    </source>
</evidence>
<feature type="transmembrane region" description="Helical" evidence="2">
    <location>
        <begin position="73"/>
        <end position="92"/>
    </location>
</feature>
<name>A0A8S2SXJ7_9BILA</name>
<dbReference type="EMBL" id="CAJOBJ010028109">
    <property type="protein sequence ID" value="CAF4256858.1"/>
    <property type="molecule type" value="Genomic_DNA"/>
</dbReference>
<keyword evidence="2" id="KW-1133">Transmembrane helix</keyword>
<comment type="caution">
    <text evidence="3">The sequence shown here is derived from an EMBL/GenBank/DDBJ whole genome shotgun (WGS) entry which is preliminary data.</text>
</comment>
<sequence>MVTGVELKSELVQTVGNDGNLSSADPIFSKEKSPSAIRAFKNVLVICFAFLLQFTAFNAIANLQSSLNTDANVGVNSLSIIYACLLLSATFLPHPSIA</sequence>
<dbReference type="PANTHER" id="PTHR19444:SF13">
    <property type="entry name" value="PROTEIN UNC-93 HOMOLOG A"/>
    <property type="match status" value="1"/>
</dbReference>
<keyword evidence="2" id="KW-0472">Membrane</keyword>
<dbReference type="InterPro" id="IPR051951">
    <property type="entry name" value="UNC-93_regulatory"/>
</dbReference>
<dbReference type="AlphaFoldDB" id="A0A8S2SXJ7"/>
<organism evidence="3 4">
    <name type="scientific">Rotaria magnacalcarata</name>
    <dbReference type="NCBI Taxonomy" id="392030"/>
    <lineage>
        <taxon>Eukaryota</taxon>
        <taxon>Metazoa</taxon>
        <taxon>Spiralia</taxon>
        <taxon>Gnathifera</taxon>
        <taxon>Rotifera</taxon>
        <taxon>Eurotatoria</taxon>
        <taxon>Bdelloidea</taxon>
        <taxon>Philodinida</taxon>
        <taxon>Philodinidae</taxon>
        <taxon>Rotaria</taxon>
    </lineage>
</organism>
<comment type="similarity">
    <text evidence="1">Belongs to the unc-93 family.</text>
</comment>
<protein>
    <submittedName>
        <fullName evidence="3">Uncharacterized protein</fullName>
    </submittedName>
</protein>